<comment type="caution">
    <text evidence="1">The sequence shown here is derived from an EMBL/GenBank/DDBJ whole genome shotgun (WGS) entry which is preliminary data.</text>
</comment>
<dbReference type="EMBL" id="QBKA01000002">
    <property type="protein sequence ID" value="RDC58900.1"/>
    <property type="molecule type" value="Genomic_DNA"/>
</dbReference>
<evidence type="ECO:0000313" key="1">
    <source>
        <dbReference type="EMBL" id="RDC58900.1"/>
    </source>
</evidence>
<evidence type="ECO:0000313" key="3">
    <source>
        <dbReference type="Proteomes" id="UP000253727"/>
    </source>
</evidence>
<dbReference type="Proteomes" id="UP000253727">
    <property type="component" value="Unassembled WGS sequence"/>
</dbReference>
<dbReference type="RefSeq" id="WP_115365352.1">
    <property type="nucleotide sequence ID" value="NZ_QBKA01000002.1"/>
</dbReference>
<evidence type="ECO:0000313" key="2">
    <source>
        <dbReference type="EMBL" id="RDC61410.1"/>
    </source>
</evidence>
<gene>
    <name evidence="1" type="ORF">HME9302_00076</name>
    <name evidence="2" type="ORF">HME9302_02632</name>
</gene>
<dbReference type="EMBL" id="QBKA01000002">
    <property type="protein sequence ID" value="RDC61410.1"/>
    <property type="molecule type" value="Genomic_DNA"/>
</dbReference>
<reference evidence="1 3" key="1">
    <citation type="submission" date="2018-04" db="EMBL/GenBank/DDBJ databases">
        <title>Altererythrobacter sp. HME9302 genome sequencing and assembly.</title>
        <authorList>
            <person name="Kang H."/>
            <person name="Kim H."/>
            <person name="Joh K."/>
        </authorList>
    </citation>
    <scope>NUCLEOTIDE SEQUENCE [LARGE SCALE GENOMIC DNA]</scope>
    <source>
        <strain evidence="1 3">HME9302</strain>
    </source>
</reference>
<dbReference type="OrthoDB" id="9789567at2"/>
<evidence type="ECO:0008006" key="4">
    <source>
        <dbReference type="Google" id="ProtNLM"/>
    </source>
</evidence>
<dbReference type="Gene3D" id="3.40.50.620">
    <property type="entry name" value="HUPs"/>
    <property type="match status" value="1"/>
</dbReference>
<protein>
    <recommendedName>
        <fullName evidence="4">7-cyano-7-deazaguanine synthase</fullName>
    </recommendedName>
</protein>
<accession>A0A369Q361</accession>
<dbReference type="InterPro" id="IPR014729">
    <property type="entry name" value="Rossmann-like_a/b/a_fold"/>
</dbReference>
<dbReference type="SUPFAM" id="SSF52402">
    <property type="entry name" value="Adenine nucleotide alpha hydrolases-like"/>
    <property type="match status" value="1"/>
</dbReference>
<name>A0A369Q361_9SPHN</name>
<keyword evidence="3" id="KW-1185">Reference proteome</keyword>
<sequence length="457" mass="51345">MIEFSKISERDLTILEAGLAAPRRGAKGRVYATIGSEIKCDKDIFDSYCHEGWSNIHHDLLIVCAAVEFADRRWGRGNAHWARHFHVTVPVIELATWQDATVQKSLCDTLRHLTGDQWRFSFVRHEGAATSKPRQGPLFPNQQKAFAIAYSEGLDSLSVSGLYNEDDTAVSVRVSKFKQRLRKDERPFDRLPFDVKVKPNPETSARSRGFKFAAVTAIASQLSNVSRIIVPESGQGALGPVLLPLLNIYPDYRNHPTFFRKMERFVRALLGIDLTYEQPRLWHTKGQTIAAFLAKPSIKPQQVIDTRSCWQQRANVRVGGKVRQCGICAACLLRRMSLHAAGVEEPTEKYAIADLRAARFSDALPKQNSFRATNTLYDYGYMGARHLQQLADLACVPDTALKPHAFQIAEAVGSSVDDVTRQLRDMLVQHSKEWAAFEQGHGEKSFLQLWTRGGCHG</sequence>
<dbReference type="AlphaFoldDB" id="A0A369Q361"/>
<organism evidence="1 3">
    <name type="scientific">Alteripontixanthobacter maritimus</name>
    <dbReference type="NCBI Taxonomy" id="2161824"/>
    <lineage>
        <taxon>Bacteria</taxon>
        <taxon>Pseudomonadati</taxon>
        <taxon>Pseudomonadota</taxon>
        <taxon>Alphaproteobacteria</taxon>
        <taxon>Sphingomonadales</taxon>
        <taxon>Erythrobacteraceae</taxon>
        <taxon>Alteripontixanthobacter</taxon>
    </lineage>
</organism>
<proteinExistence type="predicted"/>